<dbReference type="InterPro" id="IPR000738">
    <property type="entry name" value="WHEP-TRS_dom"/>
</dbReference>
<dbReference type="AlphaFoldDB" id="A0A9W9ZE68"/>
<comment type="caution">
    <text evidence="9">The sequence shown here is derived from an EMBL/GenBank/DDBJ whole genome shotgun (WGS) entry which is preliminary data.</text>
</comment>
<sequence length="119" mass="13144">MLQHFWPTLKGSWKPQESEKKSENKKKEKGSKTSTPVMNGTDVAKPAASPEQVEKLKEEIDAAVSELLRLKAEYKNLTGEDVAGDGKGKKDKTKEAVNKMTKRCKTFKEAGENSAACKC</sequence>
<evidence type="ECO:0000313" key="10">
    <source>
        <dbReference type="Proteomes" id="UP001163046"/>
    </source>
</evidence>
<evidence type="ECO:0000256" key="2">
    <source>
        <dbReference type="ARBA" id="ARBA00022741"/>
    </source>
</evidence>
<keyword evidence="10" id="KW-1185">Reference proteome</keyword>
<proteinExistence type="predicted"/>
<dbReference type="EMBL" id="MU826365">
    <property type="protein sequence ID" value="KAJ7378549.1"/>
    <property type="molecule type" value="Genomic_DNA"/>
</dbReference>
<dbReference type="GO" id="GO:0005524">
    <property type="term" value="F:ATP binding"/>
    <property type="evidence" value="ECO:0007669"/>
    <property type="project" value="UniProtKB-KW"/>
</dbReference>
<dbReference type="SUPFAM" id="SSF47060">
    <property type="entry name" value="S15/NS1 RNA-binding domain"/>
    <property type="match status" value="1"/>
</dbReference>
<dbReference type="InterPro" id="IPR009068">
    <property type="entry name" value="uS15_NS1_RNA-bd_sf"/>
</dbReference>
<evidence type="ECO:0000256" key="3">
    <source>
        <dbReference type="ARBA" id="ARBA00022840"/>
    </source>
</evidence>
<protein>
    <recommendedName>
        <fullName evidence="8">WHEP-TRS domain-containing protein</fullName>
    </recommendedName>
</protein>
<keyword evidence="6" id="KW-0175">Coiled coil</keyword>
<accession>A0A9W9ZE68</accession>
<keyword evidence="2" id="KW-0547">Nucleotide-binding</keyword>
<keyword evidence="3" id="KW-0067">ATP-binding</keyword>
<feature type="compositionally biased region" description="Basic and acidic residues" evidence="7">
    <location>
        <begin position="16"/>
        <end position="26"/>
    </location>
</feature>
<dbReference type="GO" id="GO:0004812">
    <property type="term" value="F:aminoacyl-tRNA ligase activity"/>
    <property type="evidence" value="ECO:0007669"/>
    <property type="project" value="UniProtKB-KW"/>
</dbReference>
<dbReference type="GO" id="GO:0006418">
    <property type="term" value="P:tRNA aminoacylation for protein translation"/>
    <property type="evidence" value="ECO:0007669"/>
    <property type="project" value="InterPro"/>
</dbReference>
<evidence type="ECO:0000256" key="4">
    <source>
        <dbReference type="ARBA" id="ARBA00022917"/>
    </source>
</evidence>
<evidence type="ECO:0000259" key="8">
    <source>
        <dbReference type="Pfam" id="PF00458"/>
    </source>
</evidence>
<evidence type="ECO:0000256" key="6">
    <source>
        <dbReference type="SAM" id="Coils"/>
    </source>
</evidence>
<feature type="region of interest" description="Disordered" evidence="7">
    <location>
        <begin position="1"/>
        <end position="52"/>
    </location>
</feature>
<feature type="coiled-coil region" evidence="6">
    <location>
        <begin position="53"/>
        <end position="80"/>
    </location>
</feature>
<keyword evidence="1" id="KW-0436">Ligase</keyword>
<evidence type="ECO:0000256" key="7">
    <source>
        <dbReference type="SAM" id="MobiDB-lite"/>
    </source>
</evidence>
<evidence type="ECO:0000256" key="5">
    <source>
        <dbReference type="ARBA" id="ARBA00023146"/>
    </source>
</evidence>
<dbReference type="Proteomes" id="UP001163046">
    <property type="component" value="Unassembled WGS sequence"/>
</dbReference>
<evidence type="ECO:0000313" key="9">
    <source>
        <dbReference type="EMBL" id="KAJ7378549.1"/>
    </source>
</evidence>
<keyword evidence="5" id="KW-0030">Aminoacyl-tRNA synthetase</keyword>
<feature type="domain" description="WHEP-TRS" evidence="8">
    <location>
        <begin position="56"/>
        <end position="83"/>
    </location>
</feature>
<organism evidence="9 10">
    <name type="scientific">Desmophyllum pertusum</name>
    <dbReference type="NCBI Taxonomy" id="174260"/>
    <lineage>
        <taxon>Eukaryota</taxon>
        <taxon>Metazoa</taxon>
        <taxon>Cnidaria</taxon>
        <taxon>Anthozoa</taxon>
        <taxon>Hexacorallia</taxon>
        <taxon>Scleractinia</taxon>
        <taxon>Caryophylliina</taxon>
        <taxon>Caryophylliidae</taxon>
        <taxon>Desmophyllum</taxon>
    </lineage>
</organism>
<evidence type="ECO:0000256" key="1">
    <source>
        <dbReference type="ARBA" id="ARBA00022598"/>
    </source>
</evidence>
<name>A0A9W9ZE68_9CNID</name>
<dbReference type="Gene3D" id="1.10.287.10">
    <property type="entry name" value="S15/NS1, RNA-binding"/>
    <property type="match status" value="1"/>
</dbReference>
<gene>
    <name evidence="9" type="ORF">OS493_022535</name>
</gene>
<dbReference type="Pfam" id="PF00458">
    <property type="entry name" value="WHEP-TRS"/>
    <property type="match status" value="1"/>
</dbReference>
<keyword evidence="4" id="KW-0648">Protein biosynthesis</keyword>
<reference evidence="9" key="1">
    <citation type="submission" date="2023-01" db="EMBL/GenBank/DDBJ databases">
        <title>Genome assembly of the deep-sea coral Lophelia pertusa.</title>
        <authorList>
            <person name="Herrera S."/>
            <person name="Cordes E."/>
        </authorList>
    </citation>
    <scope>NUCLEOTIDE SEQUENCE</scope>
    <source>
        <strain evidence="9">USNM1676648</strain>
        <tissue evidence="9">Polyp</tissue>
    </source>
</reference>